<dbReference type="Pfam" id="PF00082">
    <property type="entry name" value="Peptidase_S8"/>
    <property type="match status" value="1"/>
</dbReference>
<dbReference type="InterPro" id="IPR023827">
    <property type="entry name" value="Peptidase_S8_Asp-AS"/>
</dbReference>
<feature type="domain" description="PKD" evidence="8">
    <location>
        <begin position="177"/>
        <end position="265"/>
    </location>
</feature>
<dbReference type="EMBL" id="NTKD01000012">
    <property type="protein sequence ID" value="PDH40404.1"/>
    <property type="molecule type" value="Genomic_DNA"/>
</dbReference>
<keyword evidence="3 5" id="KW-0378">Hydrolase</keyword>
<feature type="active site" description="Charge relay system" evidence="5">
    <location>
        <position position="568"/>
    </location>
</feature>
<evidence type="ECO:0000256" key="3">
    <source>
        <dbReference type="ARBA" id="ARBA00022801"/>
    </source>
</evidence>
<keyword evidence="4 5" id="KW-0720">Serine protease</keyword>
<dbReference type="PROSITE" id="PS00136">
    <property type="entry name" value="SUBTILASE_ASP"/>
    <property type="match status" value="1"/>
</dbReference>
<evidence type="ECO:0000256" key="4">
    <source>
        <dbReference type="ARBA" id="ARBA00022825"/>
    </source>
</evidence>
<dbReference type="Proteomes" id="UP000219327">
    <property type="component" value="Unassembled WGS sequence"/>
</dbReference>
<dbReference type="GO" id="GO:0006508">
    <property type="term" value="P:proteolysis"/>
    <property type="evidence" value="ECO:0007669"/>
    <property type="project" value="UniProtKB-KW"/>
</dbReference>
<evidence type="ECO:0000256" key="5">
    <source>
        <dbReference type="PROSITE-ProRule" id="PRU01240"/>
    </source>
</evidence>
<dbReference type="Gene3D" id="3.40.50.200">
    <property type="entry name" value="Peptidase S8/S53 domain"/>
    <property type="match status" value="1"/>
</dbReference>
<dbReference type="SMART" id="SM00089">
    <property type="entry name" value="PKD"/>
    <property type="match status" value="2"/>
</dbReference>
<comment type="caution">
    <text evidence="9">The sequence shown here is derived from an EMBL/GenBank/DDBJ whole genome shotgun (WGS) entry which is preliminary data.</text>
</comment>
<dbReference type="Gene3D" id="2.60.40.10">
    <property type="entry name" value="Immunoglobulins"/>
    <property type="match status" value="2"/>
</dbReference>
<dbReference type="PRINTS" id="PR00723">
    <property type="entry name" value="SUBTILISIN"/>
</dbReference>
<dbReference type="PROSITE" id="PS51257">
    <property type="entry name" value="PROKAR_LIPOPROTEIN"/>
    <property type="match status" value="1"/>
</dbReference>
<evidence type="ECO:0000313" key="9">
    <source>
        <dbReference type="EMBL" id="PDH40404.1"/>
    </source>
</evidence>
<feature type="active site" description="Charge relay system" evidence="5">
    <location>
        <position position="814"/>
    </location>
</feature>
<dbReference type="PROSITE" id="PS51892">
    <property type="entry name" value="SUBTILASE"/>
    <property type="match status" value="1"/>
</dbReference>
<dbReference type="Gene3D" id="2.60.120.380">
    <property type="match status" value="1"/>
</dbReference>
<dbReference type="PANTHER" id="PTHR43806:SF11">
    <property type="entry name" value="CEREVISIN-RELATED"/>
    <property type="match status" value="1"/>
</dbReference>
<dbReference type="SUPFAM" id="SSF52743">
    <property type="entry name" value="Subtilisin-like"/>
    <property type="match status" value="1"/>
</dbReference>
<feature type="region of interest" description="Disordered" evidence="7">
    <location>
        <begin position="597"/>
        <end position="626"/>
    </location>
</feature>
<dbReference type="InterPro" id="IPR050131">
    <property type="entry name" value="Peptidase_S8_subtilisin-like"/>
</dbReference>
<dbReference type="AlphaFoldDB" id="A0A2A5WW23"/>
<proteinExistence type="inferred from homology"/>
<dbReference type="CDD" id="cd00146">
    <property type="entry name" value="PKD"/>
    <property type="match status" value="2"/>
</dbReference>
<name>A0A2A5WW23_9GAMM</name>
<evidence type="ECO:0000256" key="7">
    <source>
        <dbReference type="SAM" id="MobiDB-lite"/>
    </source>
</evidence>
<dbReference type="PROSITE" id="PS00137">
    <property type="entry name" value="SUBTILASE_HIS"/>
    <property type="match status" value="1"/>
</dbReference>
<dbReference type="InterPro" id="IPR022409">
    <property type="entry name" value="PKD/Chitinase_dom"/>
</dbReference>
<dbReference type="Pfam" id="PF18911">
    <property type="entry name" value="PKD_4"/>
    <property type="match status" value="2"/>
</dbReference>
<dbReference type="InterPro" id="IPR000601">
    <property type="entry name" value="PKD_dom"/>
</dbReference>
<evidence type="ECO:0000259" key="8">
    <source>
        <dbReference type="PROSITE" id="PS50093"/>
    </source>
</evidence>
<evidence type="ECO:0000256" key="1">
    <source>
        <dbReference type="ARBA" id="ARBA00011073"/>
    </source>
</evidence>
<accession>A0A2A5WW23</accession>
<dbReference type="InterPro" id="IPR015500">
    <property type="entry name" value="Peptidase_S8_subtilisin-rel"/>
</dbReference>
<reference evidence="9 10" key="1">
    <citation type="submission" date="2017-08" db="EMBL/GenBank/DDBJ databases">
        <title>Fine stratification of microbial communities through a metagenomic profile of the photic zone.</title>
        <authorList>
            <person name="Haro-Moreno J.M."/>
            <person name="Lopez-Perez M."/>
            <person name="De La Torre J."/>
            <person name="Picazo A."/>
            <person name="Camacho A."/>
            <person name="Rodriguez-Valera F."/>
        </authorList>
    </citation>
    <scope>NUCLEOTIDE SEQUENCE [LARGE SCALE GENOMIC DNA]</scope>
    <source>
        <strain evidence="9">MED-G24</strain>
    </source>
</reference>
<organism evidence="9 10">
    <name type="scientific">OM182 bacterium MED-G24</name>
    <dbReference type="NCBI Taxonomy" id="1986255"/>
    <lineage>
        <taxon>Bacteria</taxon>
        <taxon>Pseudomonadati</taxon>
        <taxon>Pseudomonadota</taxon>
        <taxon>Gammaproteobacteria</taxon>
        <taxon>OMG group</taxon>
        <taxon>OM182 clade</taxon>
    </lineage>
</organism>
<feature type="region of interest" description="Disordered" evidence="7">
    <location>
        <begin position="78"/>
        <end position="100"/>
    </location>
</feature>
<gene>
    <name evidence="9" type="ORF">CNE99_03645</name>
</gene>
<feature type="domain" description="PKD" evidence="8">
    <location>
        <begin position="91"/>
        <end position="172"/>
    </location>
</feature>
<dbReference type="GO" id="GO:0004252">
    <property type="term" value="F:serine-type endopeptidase activity"/>
    <property type="evidence" value="ECO:0007669"/>
    <property type="project" value="UniProtKB-UniRule"/>
</dbReference>
<evidence type="ECO:0000256" key="6">
    <source>
        <dbReference type="RuleBase" id="RU003355"/>
    </source>
</evidence>
<dbReference type="PROSITE" id="PS00138">
    <property type="entry name" value="SUBTILASE_SER"/>
    <property type="match status" value="1"/>
</dbReference>
<feature type="active site" description="Charge relay system" evidence="5">
    <location>
        <position position="629"/>
    </location>
</feature>
<evidence type="ECO:0000256" key="2">
    <source>
        <dbReference type="ARBA" id="ARBA00022670"/>
    </source>
</evidence>
<comment type="similarity">
    <text evidence="1 5 6">Belongs to the peptidase S8 family.</text>
</comment>
<dbReference type="InterPro" id="IPR013783">
    <property type="entry name" value="Ig-like_fold"/>
</dbReference>
<sequence length="1125" mass="116430">MRSNTNQTCTTRDNSHTLCTGVLNAVMSLGCSVIKVARIATELLTQGDRAAEWRGGAVKRALAAFAILLLTACSGGGGGNGTPPPSTNQPPSASFSFTPTTGPSPLIVDFDASGSRDNDGSIADFTWDFSDGNSASGATTQHSFKDSGTFTVRLTVTDNDGATNSTTQNITVDDPAPPVAVFTSSGTAIAPASISFDATGSTSTSSVITSHSWDFGDGSEGFGSIIDHVFQDSGTYTVTLTIETATGQEASESAELEIAEAIGTFSVTGTVSIPANVSVDNDVNNSFSPAVDNNLLANAQTVPSPTLLAGYLNQPGGGPDFDGLGNTWASGDLSDIFQFEAAGGEIINVTIANSELLDIDLFLLDDTGATLDQSLSLGQFETVRVPQDMPGTYFLAMDVFVPGPAGGSKYVLSIGDEVELGSAGWRTSAEFIPGELVVVESRNVSMASSTARMAVVTPGYSGPSLYQFGTNINAMVQATSTSARPPAGTLARHYRDPVQRAKYNTLAAAKTLQYTRQVSRAEPNYIHRSLLTPDDTVFNNQWHYQAINLPAAWDITVGKNDVVVAVIDSGVVTSHPDLDDRLTTDGFDFVSQATEFTSGQSGGSLDGDGIDDDPSDPGDACGVQQSSYHGTHVAGTVGAETDNNDGVAGVTWSGQIMALRALGACGSGSSFDIQQALLYAAGLPNSSGTVPAQTADVVNLSLGSEFSSASEQEIYAQVRDAGVIIVAAAGNSGIRGLEFPASYQGVISVSATSILDNLAAYSTFGPAVDVAAPGGDFSTPDIDGDGRVDGVLSTDANDAPGAPLATLEYKQGTSMAAPHVAGVIALMKGLHPELTPENVDTLLLSGLITDDLGDLGRDELFGNGRINALKAVLAAQQLANGGELEPVPLLQIRPAILNFGQLLNQLTVQVENGGTGELSITAVTSSDPFIEVTPPGSTDGLGAHTIAVDRDGLTPGIYTGSVAFESTESNSVLEVRFQVVDPSALVAGNAGVQFILVLEPVTFDVISNTNVSVQDGAYEFLLGTDITGMIAAGSYLLVSGSDPDNDGFICDIAEACGFFRSIDLPEEIAVNGDLIDLDFNVTYLLPIEQNSVQSSAIMSSIRSRGGIRLPRAKEAPMVSDDNLGN</sequence>
<dbReference type="PROSITE" id="PS50093">
    <property type="entry name" value="PKD"/>
    <property type="match status" value="2"/>
</dbReference>
<dbReference type="InterPro" id="IPR000209">
    <property type="entry name" value="Peptidase_S8/S53_dom"/>
</dbReference>
<dbReference type="SUPFAM" id="SSF49299">
    <property type="entry name" value="PKD domain"/>
    <property type="match status" value="2"/>
</dbReference>
<keyword evidence="2 5" id="KW-0645">Protease</keyword>
<dbReference type="PANTHER" id="PTHR43806">
    <property type="entry name" value="PEPTIDASE S8"/>
    <property type="match status" value="1"/>
</dbReference>
<evidence type="ECO:0000313" key="10">
    <source>
        <dbReference type="Proteomes" id="UP000219327"/>
    </source>
</evidence>
<dbReference type="InterPro" id="IPR035986">
    <property type="entry name" value="PKD_dom_sf"/>
</dbReference>
<dbReference type="InterPro" id="IPR022398">
    <property type="entry name" value="Peptidase_S8_His-AS"/>
</dbReference>
<dbReference type="InterPro" id="IPR036852">
    <property type="entry name" value="Peptidase_S8/S53_dom_sf"/>
</dbReference>
<protein>
    <submittedName>
        <fullName evidence="9">Serine protease</fullName>
    </submittedName>
</protein>
<dbReference type="InterPro" id="IPR023828">
    <property type="entry name" value="Peptidase_S8_Ser-AS"/>
</dbReference>